<sequence length="350" mass="38731">MSEALEELLGKVRAEALIRGKEWQKVAEILTDEGNVPDTPDLMPCTKTARPPECRSPSPVPRAKRRVQSPDKNPPKAAPVVTSFGSYGRGLTNVDFSADDIEQRSRDGHREQHCYKSDSQKAKVSVAAKGNVRNNDNRTEDQAEGPVTARSSSTAEESIELRIDRLLHACSAATGLPLQHALSAAAQDGIPRQRPKKGQISTPAQKPRQKVMKRMSLHEDGRRRTCNTHRTASVRPTGAKDLTSTESLDLISKVTGGIRSWLTRWPGLKVVWSQILQQGDWCDINYVAKSRKKVNKGVGKFVKANGGSVVRHEGIDGKYTKLYNNDGIHLSIMGLDVFNHSLQDKLERYI</sequence>
<gene>
    <name evidence="2" type="ORF">RIMI_LOCUS6737575</name>
</gene>
<reference evidence="2" key="1">
    <citation type="submission" date="2023-07" db="EMBL/GenBank/DDBJ databases">
        <authorList>
            <person name="Stuckert A."/>
        </authorList>
    </citation>
    <scope>NUCLEOTIDE SEQUENCE</scope>
</reference>
<feature type="region of interest" description="Disordered" evidence="1">
    <location>
        <begin position="33"/>
        <end position="84"/>
    </location>
</feature>
<dbReference type="Proteomes" id="UP001176940">
    <property type="component" value="Unassembled WGS sequence"/>
</dbReference>
<proteinExistence type="predicted"/>
<protein>
    <submittedName>
        <fullName evidence="2">Uncharacterized protein</fullName>
    </submittedName>
</protein>
<accession>A0ABN9L960</accession>
<feature type="region of interest" description="Disordered" evidence="1">
    <location>
        <begin position="188"/>
        <end position="236"/>
    </location>
</feature>
<organism evidence="2 3">
    <name type="scientific">Ranitomeya imitator</name>
    <name type="common">mimic poison frog</name>
    <dbReference type="NCBI Taxonomy" id="111125"/>
    <lineage>
        <taxon>Eukaryota</taxon>
        <taxon>Metazoa</taxon>
        <taxon>Chordata</taxon>
        <taxon>Craniata</taxon>
        <taxon>Vertebrata</taxon>
        <taxon>Euteleostomi</taxon>
        <taxon>Amphibia</taxon>
        <taxon>Batrachia</taxon>
        <taxon>Anura</taxon>
        <taxon>Neobatrachia</taxon>
        <taxon>Hyloidea</taxon>
        <taxon>Dendrobatidae</taxon>
        <taxon>Dendrobatinae</taxon>
        <taxon>Ranitomeya</taxon>
    </lineage>
</organism>
<evidence type="ECO:0000313" key="2">
    <source>
        <dbReference type="EMBL" id="CAJ0936428.1"/>
    </source>
</evidence>
<evidence type="ECO:0000313" key="3">
    <source>
        <dbReference type="Proteomes" id="UP001176940"/>
    </source>
</evidence>
<feature type="region of interest" description="Disordered" evidence="1">
    <location>
        <begin position="103"/>
        <end position="156"/>
    </location>
</feature>
<dbReference type="EMBL" id="CAUEEQ010012325">
    <property type="protein sequence ID" value="CAJ0936428.1"/>
    <property type="molecule type" value="Genomic_DNA"/>
</dbReference>
<keyword evidence="3" id="KW-1185">Reference proteome</keyword>
<evidence type="ECO:0000256" key="1">
    <source>
        <dbReference type="SAM" id="MobiDB-lite"/>
    </source>
</evidence>
<comment type="caution">
    <text evidence="2">The sequence shown here is derived from an EMBL/GenBank/DDBJ whole genome shotgun (WGS) entry which is preliminary data.</text>
</comment>
<name>A0ABN9L960_9NEOB</name>
<feature type="compositionally biased region" description="Basic and acidic residues" evidence="1">
    <location>
        <begin position="103"/>
        <end position="121"/>
    </location>
</feature>